<feature type="transmembrane region" description="Helical" evidence="1">
    <location>
        <begin position="101"/>
        <end position="121"/>
    </location>
</feature>
<reference evidence="2 3" key="1">
    <citation type="submission" date="2020-08" db="EMBL/GenBank/DDBJ databases">
        <title>Genomic Encyclopedia of Type Strains, Phase IV (KMG-IV): sequencing the most valuable type-strain genomes for metagenomic binning, comparative biology and taxonomic classification.</title>
        <authorList>
            <person name="Goeker M."/>
        </authorList>
    </citation>
    <scope>NUCLEOTIDE SEQUENCE [LARGE SCALE GENOMIC DNA]</scope>
    <source>
        <strain evidence="2 3">DSM 5391</strain>
    </source>
</reference>
<organism evidence="2 3">
    <name type="scientific">Bacillus benzoevorans</name>
    <dbReference type="NCBI Taxonomy" id="1456"/>
    <lineage>
        <taxon>Bacteria</taxon>
        <taxon>Bacillati</taxon>
        <taxon>Bacillota</taxon>
        <taxon>Bacilli</taxon>
        <taxon>Bacillales</taxon>
        <taxon>Bacillaceae</taxon>
        <taxon>Bacillus</taxon>
    </lineage>
</organism>
<keyword evidence="1" id="KW-1133">Transmembrane helix</keyword>
<evidence type="ECO:0000313" key="2">
    <source>
        <dbReference type="EMBL" id="MBB6444348.1"/>
    </source>
</evidence>
<dbReference type="Proteomes" id="UP000531594">
    <property type="component" value="Unassembled WGS sequence"/>
</dbReference>
<dbReference type="AlphaFoldDB" id="A0A7X0HPB2"/>
<accession>A0A7X0HPB2</accession>
<gene>
    <name evidence="2" type="ORF">HNR53_000956</name>
</gene>
<feature type="transmembrane region" description="Helical" evidence="1">
    <location>
        <begin position="6"/>
        <end position="25"/>
    </location>
</feature>
<evidence type="ECO:0000313" key="3">
    <source>
        <dbReference type="Proteomes" id="UP000531594"/>
    </source>
</evidence>
<dbReference type="GO" id="GO:0005886">
    <property type="term" value="C:plasma membrane"/>
    <property type="evidence" value="ECO:0007669"/>
    <property type="project" value="TreeGrafter"/>
</dbReference>
<feature type="transmembrane region" description="Helical" evidence="1">
    <location>
        <begin position="37"/>
        <end position="63"/>
    </location>
</feature>
<dbReference type="RefSeq" id="WP_184523328.1">
    <property type="nucleotide sequence ID" value="NZ_JBHLZA010000007.1"/>
</dbReference>
<feature type="transmembrane region" description="Helical" evidence="1">
    <location>
        <begin position="133"/>
        <end position="149"/>
    </location>
</feature>
<dbReference type="EMBL" id="JACHGK010000002">
    <property type="protein sequence ID" value="MBB6444348.1"/>
    <property type="molecule type" value="Genomic_DNA"/>
</dbReference>
<keyword evidence="1" id="KW-0812">Transmembrane</keyword>
<protein>
    <submittedName>
        <fullName evidence="2">Transporter family-2 protein</fullName>
    </submittedName>
</protein>
<keyword evidence="1" id="KW-0472">Membrane</keyword>
<dbReference type="PANTHER" id="PTHR34821">
    <property type="entry name" value="INNER MEMBRANE PROTEIN YDCZ"/>
    <property type="match status" value="1"/>
</dbReference>
<keyword evidence="3" id="KW-1185">Reference proteome</keyword>
<dbReference type="PANTHER" id="PTHR34821:SF2">
    <property type="entry name" value="INNER MEMBRANE PROTEIN YDCZ"/>
    <property type="match status" value="1"/>
</dbReference>
<evidence type="ECO:0000256" key="1">
    <source>
        <dbReference type="SAM" id="Phobius"/>
    </source>
</evidence>
<sequence>MEENQVVLKFILPLLALIGGMGLAAQGQINGGLGRKIGVIESAFMNFAVGTLVLLLILIFFGNGNISAVTTVPKWQIIGGLLGSFFVLIQVLVVPKIGVSTTFIAVIVGQIILSVIIDHFGLFGGNRFPIDKQKMIAILLMLAALFLYIKK</sequence>
<name>A0A7X0HPB2_9BACI</name>
<comment type="caution">
    <text evidence="2">The sequence shown here is derived from an EMBL/GenBank/DDBJ whole genome shotgun (WGS) entry which is preliminary data.</text>
</comment>
<feature type="transmembrane region" description="Helical" evidence="1">
    <location>
        <begin position="75"/>
        <end position="94"/>
    </location>
</feature>
<dbReference type="Pfam" id="PF04657">
    <property type="entry name" value="DMT_YdcZ"/>
    <property type="match status" value="1"/>
</dbReference>
<proteinExistence type="predicted"/>
<dbReference type="InterPro" id="IPR006750">
    <property type="entry name" value="YdcZ"/>
</dbReference>